<comment type="caution">
    <text evidence="4">The sequence shown here is derived from an EMBL/GenBank/DDBJ whole genome shotgun (WGS) entry which is preliminary data.</text>
</comment>
<accession>A0A1G2QVH2</accession>
<name>A0A1G2QVH2_9BACT</name>
<evidence type="ECO:0000313" key="5">
    <source>
        <dbReference type="Proteomes" id="UP000178170"/>
    </source>
</evidence>
<evidence type="ECO:0000313" key="4">
    <source>
        <dbReference type="EMBL" id="OHA64437.1"/>
    </source>
</evidence>
<dbReference type="PANTHER" id="PTHR43793:SF1">
    <property type="entry name" value="FAD SYNTHASE"/>
    <property type="match status" value="1"/>
</dbReference>
<dbReference type="AlphaFoldDB" id="A0A1G2QVH2"/>
<evidence type="ECO:0000256" key="1">
    <source>
        <dbReference type="ARBA" id="ARBA00022679"/>
    </source>
</evidence>
<protein>
    <recommendedName>
        <fullName evidence="3">Cytidyltransferase-like domain-containing protein</fullName>
    </recommendedName>
</protein>
<proteinExistence type="predicted"/>
<dbReference type="Proteomes" id="UP000178170">
    <property type="component" value="Unassembled WGS sequence"/>
</dbReference>
<keyword evidence="2" id="KW-0548">Nucleotidyltransferase</keyword>
<dbReference type="SUPFAM" id="SSF52374">
    <property type="entry name" value="Nucleotidylyl transferase"/>
    <property type="match status" value="1"/>
</dbReference>
<evidence type="ECO:0000256" key="2">
    <source>
        <dbReference type="ARBA" id="ARBA00022695"/>
    </source>
</evidence>
<dbReference type="InterPro" id="IPR050385">
    <property type="entry name" value="Archaeal_FAD_synthase"/>
</dbReference>
<sequence length="166" mass="18953">MTSIIQYGDLENIRRKHENQKIVFCSGSFDLPHGGHAIFLEDCKKFGDVLVVGVGGDEIIRQHKGPGRPIMNEGVRAKLISSLKPVDYCLIDDNSHRDHVFSFVEFVFDNLRPDVYVVNNDGFEMSARRELAKKYGVEMVVLERWAPKEFDEISTTKIIKKIRGVE</sequence>
<dbReference type="InterPro" id="IPR014729">
    <property type="entry name" value="Rossmann-like_a/b/a_fold"/>
</dbReference>
<dbReference type="EMBL" id="MHTS01000016">
    <property type="protein sequence ID" value="OHA64437.1"/>
    <property type="molecule type" value="Genomic_DNA"/>
</dbReference>
<dbReference type="PANTHER" id="PTHR43793">
    <property type="entry name" value="FAD SYNTHASE"/>
    <property type="match status" value="1"/>
</dbReference>
<dbReference type="InterPro" id="IPR004821">
    <property type="entry name" value="Cyt_trans-like"/>
</dbReference>
<dbReference type="NCBIfam" id="TIGR00125">
    <property type="entry name" value="cyt_tran_rel"/>
    <property type="match status" value="1"/>
</dbReference>
<reference evidence="4 5" key="1">
    <citation type="journal article" date="2016" name="Nat. Commun.">
        <title>Thousands of microbial genomes shed light on interconnected biogeochemical processes in an aquifer system.</title>
        <authorList>
            <person name="Anantharaman K."/>
            <person name="Brown C.T."/>
            <person name="Hug L.A."/>
            <person name="Sharon I."/>
            <person name="Castelle C.J."/>
            <person name="Probst A.J."/>
            <person name="Thomas B.C."/>
            <person name="Singh A."/>
            <person name="Wilkins M.J."/>
            <person name="Karaoz U."/>
            <person name="Brodie E.L."/>
            <person name="Williams K.H."/>
            <person name="Hubbard S.S."/>
            <person name="Banfield J.F."/>
        </authorList>
    </citation>
    <scope>NUCLEOTIDE SEQUENCE [LARGE SCALE GENOMIC DNA]</scope>
</reference>
<dbReference type="Gene3D" id="3.40.50.620">
    <property type="entry name" value="HUPs"/>
    <property type="match status" value="1"/>
</dbReference>
<keyword evidence="1" id="KW-0808">Transferase</keyword>
<dbReference type="GO" id="GO:0016779">
    <property type="term" value="F:nucleotidyltransferase activity"/>
    <property type="evidence" value="ECO:0007669"/>
    <property type="project" value="UniProtKB-KW"/>
</dbReference>
<feature type="domain" description="Cytidyltransferase-like" evidence="3">
    <location>
        <begin position="25"/>
        <end position="160"/>
    </location>
</feature>
<gene>
    <name evidence="4" type="ORF">A2843_02010</name>
</gene>
<organism evidence="4 5">
    <name type="scientific">Candidatus Wildermuthbacteria bacterium RIFCSPHIGHO2_01_FULL_48_27b</name>
    <dbReference type="NCBI Taxonomy" id="1802447"/>
    <lineage>
        <taxon>Bacteria</taxon>
        <taxon>Candidatus Wildermuthiibacteriota</taxon>
    </lineage>
</organism>
<dbReference type="Pfam" id="PF01467">
    <property type="entry name" value="CTP_transf_like"/>
    <property type="match status" value="1"/>
</dbReference>
<evidence type="ECO:0000259" key="3">
    <source>
        <dbReference type="Pfam" id="PF01467"/>
    </source>
</evidence>